<proteinExistence type="predicted"/>
<dbReference type="InterPro" id="IPR012337">
    <property type="entry name" value="RNaseH-like_sf"/>
</dbReference>
<dbReference type="GO" id="GO:0003677">
    <property type="term" value="F:DNA binding"/>
    <property type="evidence" value="ECO:0007669"/>
    <property type="project" value="InterPro"/>
</dbReference>
<dbReference type="AlphaFoldDB" id="A0A2A8H8C6"/>
<feature type="domain" description="Transposase IS4-like" evidence="2">
    <location>
        <begin position="3"/>
        <end position="131"/>
    </location>
</feature>
<evidence type="ECO:0000313" key="4">
    <source>
        <dbReference type="Proteomes" id="UP000220841"/>
    </source>
</evidence>
<dbReference type="GO" id="GO:0006313">
    <property type="term" value="P:DNA transposition"/>
    <property type="evidence" value="ECO:0007669"/>
    <property type="project" value="InterPro"/>
</dbReference>
<sequence length="164" mass="19321">MEYDVISGDFLQLDITNGVSHDAKYGQQCIQTVEKRDLCIRDLGYFYLPDFGEINRKGAYYLSRLPIHTQVYRKNGNLYERLYLENLIEELSEGDTIELFDVYIGKQHKVPTRLIIYKLTGAEREKRTKNRAEYDRKNNVSKATKYKRRVSILMTNIPTDILQK</sequence>
<dbReference type="Pfam" id="PF01609">
    <property type="entry name" value="DDE_Tnp_1"/>
    <property type="match status" value="1"/>
</dbReference>
<evidence type="ECO:0000313" key="3">
    <source>
        <dbReference type="EMBL" id="PEP91519.1"/>
    </source>
</evidence>
<gene>
    <name evidence="3" type="ORF">CN585_27915</name>
</gene>
<name>A0A2A8H8C6_9BACI</name>
<comment type="function">
    <text evidence="1">Involved in the transposition of the insertion sequence.</text>
</comment>
<dbReference type="GO" id="GO:0004803">
    <property type="term" value="F:transposase activity"/>
    <property type="evidence" value="ECO:0007669"/>
    <property type="project" value="InterPro"/>
</dbReference>
<accession>A0A2A8H8C6</accession>
<dbReference type="Proteomes" id="UP000220841">
    <property type="component" value="Unassembled WGS sequence"/>
</dbReference>
<dbReference type="InterPro" id="IPR002559">
    <property type="entry name" value="Transposase_11"/>
</dbReference>
<dbReference type="EMBL" id="NUBY01000236">
    <property type="protein sequence ID" value="PEP91519.1"/>
    <property type="molecule type" value="Genomic_DNA"/>
</dbReference>
<reference evidence="3 4" key="1">
    <citation type="submission" date="2017-09" db="EMBL/GenBank/DDBJ databases">
        <title>Large-scale bioinformatics analysis of Bacillus genomes uncovers conserved roles of natural products in bacterial physiology.</title>
        <authorList>
            <consortium name="Agbiome Team Llc"/>
            <person name="Bleich R.M."/>
            <person name="Grubbs K.J."/>
            <person name="Santa Maria K.C."/>
            <person name="Allen S.E."/>
            <person name="Farag S."/>
            <person name="Shank E.A."/>
            <person name="Bowers A."/>
        </authorList>
    </citation>
    <scope>NUCLEOTIDE SEQUENCE [LARGE SCALE GENOMIC DNA]</scope>
    <source>
        <strain evidence="3 4">AFS021349</strain>
    </source>
</reference>
<comment type="caution">
    <text evidence="3">The sequence shown here is derived from an EMBL/GenBank/DDBJ whole genome shotgun (WGS) entry which is preliminary data.</text>
</comment>
<dbReference type="SUPFAM" id="SSF53098">
    <property type="entry name" value="Ribonuclease H-like"/>
    <property type="match status" value="1"/>
</dbReference>
<evidence type="ECO:0000256" key="1">
    <source>
        <dbReference type="ARBA" id="ARBA00002286"/>
    </source>
</evidence>
<evidence type="ECO:0000259" key="2">
    <source>
        <dbReference type="Pfam" id="PF01609"/>
    </source>
</evidence>
<feature type="non-terminal residue" evidence="3">
    <location>
        <position position="164"/>
    </location>
</feature>
<protein>
    <recommendedName>
        <fullName evidence="2">Transposase IS4-like domain-containing protein</fullName>
    </recommendedName>
</protein>
<organism evidence="3 4">
    <name type="scientific">Bacillus toyonensis</name>
    <dbReference type="NCBI Taxonomy" id="155322"/>
    <lineage>
        <taxon>Bacteria</taxon>
        <taxon>Bacillati</taxon>
        <taxon>Bacillota</taxon>
        <taxon>Bacilli</taxon>
        <taxon>Bacillales</taxon>
        <taxon>Bacillaceae</taxon>
        <taxon>Bacillus</taxon>
        <taxon>Bacillus cereus group</taxon>
    </lineage>
</organism>
<dbReference type="RefSeq" id="WP_257141448.1">
    <property type="nucleotide sequence ID" value="NZ_NUBY01000236.1"/>
</dbReference>